<dbReference type="FunFam" id="3.40.50.11660:FF:000001">
    <property type="entry name" value="alpha-(1,3)-fucosyltransferase 9"/>
    <property type="match status" value="1"/>
</dbReference>
<protein>
    <recommendedName>
        <fullName evidence="12">Fucosyltransferase</fullName>
        <ecNumber evidence="12">2.4.1.-</ecNumber>
    </recommendedName>
</protein>
<comment type="similarity">
    <text evidence="3 12">Belongs to the glycosyltransferase 10 family.</text>
</comment>
<dbReference type="EC" id="2.4.1.-" evidence="12"/>
<evidence type="ECO:0000256" key="4">
    <source>
        <dbReference type="ARBA" id="ARBA00022676"/>
    </source>
</evidence>
<dbReference type="PANTHER" id="PTHR11929">
    <property type="entry name" value="ALPHA- 1,3 -FUCOSYLTRANSFERASE"/>
    <property type="match status" value="1"/>
</dbReference>
<evidence type="ECO:0000256" key="10">
    <source>
        <dbReference type="ARBA" id="ARBA00023180"/>
    </source>
</evidence>
<accession>A0AAV3A2C4</accession>
<dbReference type="EMBL" id="DYDO01000007">
    <property type="protein sequence ID" value="DBA20713.1"/>
    <property type="molecule type" value="Genomic_DNA"/>
</dbReference>
<evidence type="ECO:0000256" key="1">
    <source>
        <dbReference type="ARBA" id="ARBA00004167"/>
    </source>
</evidence>
<sequence>MPQPKKEVLVLIWHWPWGYTFPLDRCYQDVGIPGCKMTTDRSLYSVADAVVMHHVEIMYNKNLLPQKPRPIFQYWVWANVEPPMIIQNLDILDNLFNMTMTFRQDSDVFVPYGQIETLKEPQNFTIPEKSKLVAWVVSKWYPGVRRIAYYEEFKKYISIDVYGKKHTKLDMDNLHSTLSQYKFYLAFENSEYKDYITEKLWTNAFTSWTVPVVLGTSRENYERFVPGDAFIHVDDFASPKELADYLLELDKDEEKYRKYFNWRSLYGVKLLTGWQHKYCQVCEVISRAPRYQTIHSVAKWFLNKS</sequence>
<comment type="pathway">
    <text evidence="2">Protein modification; protein glycosylation.</text>
</comment>
<feature type="domain" description="Fucosyltransferase N-terminal" evidence="14">
    <location>
        <begin position="6"/>
        <end position="113"/>
    </location>
</feature>
<reference evidence="15" key="1">
    <citation type="thesis" date="2020" institute="ProQuest LLC" country="789 East Eisenhower Parkway, Ann Arbor, MI, USA">
        <title>Comparative Genomics and Chromosome Evolution.</title>
        <authorList>
            <person name="Mudd A.B."/>
        </authorList>
    </citation>
    <scope>NUCLEOTIDE SEQUENCE</scope>
    <source>
        <strain evidence="15">1538</strain>
        <tissue evidence="15">Blood</tissue>
    </source>
</reference>
<evidence type="ECO:0000313" key="15">
    <source>
        <dbReference type="EMBL" id="DBA20713.1"/>
    </source>
</evidence>
<dbReference type="PANTHER" id="PTHR11929:SF242">
    <property type="entry name" value="FUCOSYLTRANSFERASE"/>
    <property type="match status" value="1"/>
</dbReference>
<dbReference type="Pfam" id="PF17039">
    <property type="entry name" value="Glyco_tran_10_N"/>
    <property type="match status" value="1"/>
</dbReference>
<organism evidence="15 16">
    <name type="scientific">Pyxicephalus adspersus</name>
    <name type="common">African bullfrog</name>
    <dbReference type="NCBI Taxonomy" id="30357"/>
    <lineage>
        <taxon>Eukaryota</taxon>
        <taxon>Metazoa</taxon>
        <taxon>Chordata</taxon>
        <taxon>Craniata</taxon>
        <taxon>Vertebrata</taxon>
        <taxon>Euteleostomi</taxon>
        <taxon>Amphibia</taxon>
        <taxon>Batrachia</taxon>
        <taxon>Anura</taxon>
        <taxon>Neobatrachia</taxon>
        <taxon>Ranoidea</taxon>
        <taxon>Pyxicephalidae</taxon>
        <taxon>Pyxicephalinae</taxon>
        <taxon>Pyxicephalus</taxon>
    </lineage>
</organism>
<keyword evidence="4 12" id="KW-0328">Glycosyltransferase</keyword>
<comment type="catalytic activity">
    <reaction evidence="11">
        <text>an N-acetyl-alpha-neuraminyl-(2-&gt;3)-beta-D-galactosyl-(1-&gt;4)-N-acetyl-beta-D-glucosaminyl derivative + GDP-beta-L-fucose = an alpha-Neu5Ac-(2-&gt;3)-beta-D-Gal-(1-&gt;4)-[alpha-L-Fuc-(1-&gt;3)]-beta-D-GlcNAc derivative + GDP + H(+)</text>
        <dbReference type="Rhea" id="RHEA:56076"/>
        <dbReference type="ChEBI" id="CHEBI:15378"/>
        <dbReference type="ChEBI" id="CHEBI:57273"/>
        <dbReference type="ChEBI" id="CHEBI:58189"/>
        <dbReference type="ChEBI" id="CHEBI:136545"/>
        <dbReference type="ChEBI" id="CHEBI:139509"/>
    </reaction>
    <physiologicalReaction direction="left-to-right" evidence="11">
        <dbReference type="Rhea" id="RHEA:56077"/>
    </physiologicalReaction>
</comment>
<keyword evidence="5 12" id="KW-0808">Transferase</keyword>
<evidence type="ECO:0000256" key="2">
    <source>
        <dbReference type="ARBA" id="ARBA00004922"/>
    </source>
</evidence>
<evidence type="ECO:0000256" key="5">
    <source>
        <dbReference type="ARBA" id="ARBA00022679"/>
    </source>
</evidence>
<evidence type="ECO:0000256" key="3">
    <source>
        <dbReference type="ARBA" id="ARBA00008919"/>
    </source>
</evidence>
<dbReference type="Gene3D" id="3.40.50.11660">
    <property type="entry name" value="Glycosyl transferase family 10, C-terminal domain"/>
    <property type="match status" value="1"/>
</dbReference>
<dbReference type="GO" id="GO:0046920">
    <property type="term" value="F:alpha-(1-&gt;3)-fucosyltransferase activity"/>
    <property type="evidence" value="ECO:0007669"/>
    <property type="project" value="TreeGrafter"/>
</dbReference>
<dbReference type="InterPro" id="IPR038577">
    <property type="entry name" value="GT10-like_C_sf"/>
</dbReference>
<feature type="domain" description="Fucosyltransferase C-terminal" evidence="13">
    <location>
        <begin position="127"/>
        <end position="300"/>
    </location>
</feature>
<dbReference type="InterPro" id="IPR001503">
    <property type="entry name" value="Glyco_trans_10"/>
</dbReference>
<comment type="caution">
    <text evidence="15">The sequence shown here is derived from an EMBL/GenBank/DDBJ whole genome shotgun (WGS) entry which is preliminary data.</text>
</comment>
<evidence type="ECO:0000259" key="13">
    <source>
        <dbReference type="Pfam" id="PF00852"/>
    </source>
</evidence>
<proteinExistence type="inferred from homology"/>
<keyword evidence="16" id="KW-1185">Reference proteome</keyword>
<dbReference type="InterPro" id="IPR031481">
    <property type="entry name" value="Glyco_tran_10_N"/>
</dbReference>
<dbReference type="SUPFAM" id="SSF53756">
    <property type="entry name" value="UDP-Glycosyltransferase/glycogen phosphorylase"/>
    <property type="match status" value="1"/>
</dbReference>
<dbReference type="Proteomes" id="UP001181693">
    <property type="component" value="Unassembled WGS sequence"/>
</dbReference>
<keyword evidence="10" id="KW-0325">Glycoprotein</keyword>
<keyword evidence="7" id="KW-0735">Signal-anchor</keyword>
<comment type="subcellular location">
    <subcellularLocation>
        <location evidence="12">Golgi apparatus</location>
        <location evidence="12">Golgi stack membrane</location>
        <topology evidence="12">Single-pass type II membrane protein</topology>
    </subcellularLocation>
    <subcellularLocation>
        <location evidence="1">Membrane</location>
        <topology evidence="1">Single-pass membrane protein</topology>
    </subcellularLocation>
</comment>
<evidence type="ECO:0000256" key="9">
    <source>
        <dbReference type="ARBA" id="ARBA00023136"/>
    </source>
</evidence>
<keyword evidence="6 12" id="KW-0812">Transmembrane</keyword>
<name>A0AAV3A2C4_PYXAD</name>
<evidence type="ECO:0000259" key="14">
    <source>
        <dbReference type="Pfam" id="PF17039"/>
    </source>
</evidence>
<evidence type="ECO:0000256" key="6">
    <source>
        <dbReference type="ARBA" id="ARBA00022692"/>
    </source>
</evidence>
<evidence type="ECO:0000313" key="16">
    <source>
        <dbReference type="Proteomes" id="UP001181693"/>
    </source>
</evidence>
<dbReference type="GO" id="GO:0032580">
    <property type="term" value="C:Golgi cisterna membrane"/>
    <property type="evidence" value="ECO:0007669"/>
    <property type="project" value="UniProtKB-SubCell"/>
</dbReference>
<keyword evidence="9" id="KW-0472">Membrane</keyword>
<keyword evidence="8" id="KW-1133">Transmembrane helix</keyword>
<evidence type="ECO:0000256" key="11">
    <source>
        <dbReference type="ARBA" id="ARBA00036481"/>
    </source>
</evidence>
<evidence type="ECO:0000256" key="8">
    <source>
        <dbReference type="ARBA" id="ARBA00022989"/>
    </source>
</evidence>
<evidence type="ECO:0000256" key="7">
    <source>
        <dbReference type="ARBA" id="ARBA00022968"/>
    </source>
</evidence>
<keyword evidence="12" id="KW-0333">Golgi apparatus</keyword>
<dbReference type="Pfam" id="PF00852">
    <property type="entry name" value="Glyco_transf_10"/>
    <property type="match status" value="1"/>
</dbReference>
<dbReference type="AlphaFoldDB" id="A0AAV3A2C4"/>
<gene>
    <name evidence="15" type="ORF">GDO54_017464</name>
</gene>
<dbReference type="InterPro" id="IPR055270">
    <property type="entry name" value="Glyco_tran_10_C"/>
</dbReference>
<evidence type="ECO:0000256" key="12">
    <source>
        <dbReference type="RuleBase" id="RU003832"/>
    </source>
</evidence>